<proteinExistence type="predicted"/>
<organism evidence="1 2">
    <name type="scientific">Falsiroseomonas tokyonensis</name>
    <dbReference type="NCBI Taxonomy" id="430521"/>
    <lineage>
        <taxon>Bacteria</taxon>
        <taxon>Pseudomonadati</taxon>
        <taxon>Pseudomonadota</taxon>
        <taxon>Alphaproteobacteria</taxon>
        <taxon>Acetobacterales</taxon>
        <taxon>Roseomonadaceae</taxon>
        <taxon>Falsiroseomonas</taxon>
    </lineage>
</organism>
<evidence type="ECO:0000313" key="1">
    <source>
        <dbReference type="EMBL" id="MFC3002930.1"/>
    </source>
</evidence>
<keyword evidence="2" id="KW-1185">Reference proteome</keyword>
<reference evidence="2" key="1">
    <citation type="journal article" date="2019" name="Int. J. Syst. Evol. Microbiol.">
        <title>The Global Catalogue of Microorganisms (GCM) 10K type strain sequencing project: providing services to taxonomists for standard genome sequencing and annotation.</title>
        <authorList>
            <consortium name="The Broad Institute Genomics Platform"/>
            <consortium name="The Broad Institute Genome Sequencing Center for Infectious Disease"/>
            <person name="Wu L."/>
            <person name="Ma J."/>
        </authorList>
    </citation>
    <scope>NUCLEOTIDE SEQUENCE [LARGE SCALE GENOMIC DNA]</scope>
    <source>
        <strain evidence="2">CGMCC 1.16855</strain>
    </source>
</reference>
<protein>
    <submittedName>
        <fullName evidence="1">Uncharacterized protein</fullName>
    </submittedName>
</protein>
<sequence length="93" mass="9896">MSAHPVSQPLRSPAQRAQIATIRQGIDADHPLSRVLEEIEAAAHDPLRWDGPTLAAVGELLTLGSGLVDEWFDGAGERAFGDRVDVAMIGRAA</sequence>
<evidence type="ECO:0000313" key="2">
    <source>
        <dbReference type="Proteomes" id="UP001595420"/>
    </source>
</evidence>
<accession>A0ABV7BZK7</accession>
<dbReference type="Proteomes" id="UP001595420">
    <property type="component" value="Unassembled WGS sequence"/>
</dbReference>
<dbReference type="RefSeq" id="WP_216839203.1">
    <property type="nucleotide sequence ID" value="NZ_JAFNJS010000008.1"/>
</dbReference>
<dbReference type="EMBL" id="JBHRSB010000008">
    <property type="protein sequence ID" value="MFC3002930.1"/>
    <property type="molecule type" value="Genomic_DNA"/>
</dbReference>
<gene>
    <name evidence="1" type="ORF">ACFOD3_23730</name>
</gene>
<comment type="caution">
    <text evidence="1">The sequence shown here is derived from an EMBL/GenBank/DDBJ whole genome shotgun (WGS) entry which is preliminary data.</text>
</comment>
<name>A0ABV7BZK7_9PROT</name>